<dbReference type="PROSITE" id="PS51782">
    <property type="entry name" value="LYSM"/>
    <property type="match status" value="1"/>
</dbReference>
<dbReference type="InterPro" id="IPR018392">
    <property type="entry name" value="LysM"/>
</dbReference>
<sequence>MTVKRQYVVTQALVSLAVASMLGACTTYPWEAAPSPAPTYRTSGGAAASGVPAGFYRVNPGDTLQSIAGAYGQRTQDIASWNGLTLSSPVAPGQLLRVGPPAYAQTTPVPTPAPTTTPVQPAPVAPAQVTLAWPLRGPILKPFVPGKSKGIVIGGRPGDQVRAAATGRVVYAGTLEAYGPLVIVKHDDTLITAYGQNSRLLVQEGDAVTQGQPIGEVGVDNNGVPSIQFEVRKDGKPVDPLATAIERGVARALANLDRYWRRIMTHLLVKDLSRVDELDRETAKAVRGGMLTVTKPTEPSPWPGFPEAPKMPWPPMHLPVPPVYAGGGPVIMPYHGDVPPEVHPV</sequence>
<dbReference type="InterPro" id="IPR016047">
    <property type="entry name" value="M23ase_b-sheet_dom"/>
</dbReference>
<name>B9TCM2_RICCO</name>
<keyword evidence="2" id="KW-0449">Lipoprotein</keyword>
<dbReference type="GO" id="GO:0004222">
    <property type="term" value="F:metalloendopeptidase activity"/>
    <property type="evidence" value="ECO:0000318"/>
    <property type="project" value="GO_Central"/>
</dbReference>
<dbReference type="Pfam" id="PF01551">
    <property type="entry name" value="Peptidase_M23"/>
    <property type="match status" value="1"/>
</dbReference>
<dbReference type="InParanoid" id="B9TCM2"/>
<dbReference type="CDD" id="cd00118">
    <property type="entry name" value="LysM"/>
    <property type="match status" value="1"/>
</dbReference>
<dbReference type="eggNOG" id="ENOG502R8RV">
    <property type="taxonomic scope" value="Eukaryota"/>
</dbReference>
<reference evidence="3" key="1">
    <citation type="journal article" date="2010" name="Nat. Biotechnol.">
        <title>Draft genome sequence of the oilseed species Ricinus communis.</title>
        <authorList>
            <person name="Chan A.P."/>
            <person name="Crabtree J."/>
            <person name="Zhao Q."/>
            <person name="Lorenzi H."/>
            <person name="Orvis J."/>
            <person name="Puiu D."/>
            <person name="Melake-Berhan A."/>
            <person name="Jones K.M."/>
            <person name="Redman J."/>
            <person name="Chen G."/>
            <person name="Cahoon E.B."/>
            <person name="Gedil M."/>
            <person name="Stanke M."/>
            <person name="Haas B.J."/>
            <person name="Wortman J.R."/>
            <person name="Fraser-Liggett C.M."/>
            <person name="Ravel J."/>
            <person name="Rabinowicz P.D."/>
        </authorList>
    </citation>
    <scope>NUCLEOTIDE SEQUENCE [LARGE SCALE GENOMIC DNA]</scope>
    <source>
        <strain evidence="3">cv. Hale</strain>
    </source>
</reference>
<accession>B9TCM2</accession>
<organism evidence="2 3">
    <name type="scientific">Ricinus communis</name>
    <name type="common">Castor bean</name>
    <dbReference type="NCBI Taxonomy" id="3988"/>
    <lineage>
        <taxon>Eukaryota</taxon>
        <taxon>Viridiplantae</taxon>
        <taxon>Streptophyta</taxon>
        <taxon>Embryophyta</taxon>
        <taxon>Tracheophyta</taxon>
        <taxon>Spermatophyta</taxon>
        <taxon>Magnoliopsida</taxon>
        <taxon>eudicotyledons</taxon>
        <taxon>Gunneridae</taxon>
        <taxon>Pentapetalae</taxon>
        <taxon>rosids</taxon>
        <taxon>fabids</taxon>
        <taxon>Malpighiales</taxon>
        <taxon>Euphorbiaceae</taxon>
        <taxon>Acalyphoideae</taxon>
        <taxon>Acalypheae</taxon>
        <taxon>Ricinus</taxon>
    </lineage>
</organism>
<feature type="domain" description="LysM" evidence="1">
    <location>
        <begin position="54"/>
        <end position="98"/>
    </location>
</feature>
<dbReference type="Gene3D" id="3.10.350.10">
    <property type="entry name" value="LysM domain"/>
    <property type="match status" value="1"/>
</dbReference>
<dbReference type="CDD" id="cd12797">
    <property type="entry name" value="M23_peptidase"/>
    <property type="match status" value="1"/>
</dbReference>
<evidence type="ECO:0000313" key="3">
    <source>
        <dbReference type="Proteomes" id="UP000008311"/>
    </source>
</evidence>
<protein>
    <submittedName>
        <fullName evidence="2">Outer membrane antigenic lipoprotein B, putative</fullName>
    </submittedName>
</protein>
<dbReference type="EMBL" id="EQ977416">
    <property type="protein sequence ID" value="EEF26391.1"/>
    <property type="molecule type" value="Genomic_DNA"/>
</dbReference>
<dbReference type="InterPro" id="IPR036779">
    <property type="entry name" value="LysM_dom_sf"/>
</dbReference>
<dbReference type="InterPro" id="IPR011055">
    <property type="entry name" value="Dup_hybrid_motif"/>
</dbReference>
<dbReference type="SUPFAM" id="SSF51261">
    <property type="entry name" value="Duplicated hybrid motif"/>
    <property type="match status" value="1"/>
</dbReference>
<dbReference type="AlphaFoldDB" id="B9TCM2"/>
<dbReference type="Proteomes" id="UP000008311">
    <property type="component" value="Unassembled WGS sequence"/>
</dbReference>
<dbReference type="PROSITE" id="PS51257">
    <property type="entry name" value="PROKAR_LIPOPROTEIN"/>
    <property type="match status" value="1"/>
</dbReference>
<gene>
    <name evidence="2" type="ORF">RCOM_1871560</name>
</gene>
<dbReference type="PANTHER" id="PTHR21666:SF270">
    <property type="entry name" value="MUREIN HYDROLASE ACTIVATOR ENVC"/>
    <property type="match status" value="1"/>
</dbReference>
<evidence type="ECO:0000313" key="2">
    <source>
        <dbReference type="EMBL" id="EEF26391.1"/>
    </source>
</evidence>
<dbReference type="SMART" id="SM00257">
    <property type="entry name" value="LysM"/>
    <property type="match status" value="1"/>
</dbReference>
<dbReference type="Pfam" id="PF01476">
    <property type="entry name" value="LysM"/>
    <property type="match status" value="1"/>
</dbReference>
<dbReference type="PANTHER" id="PTHR21666">
    <property type="entry name" value="PEPTIDASE-RELATED"/>
    <property type="match status" value="1"/>
</dbReference>
<dbReference type="InterPro" id="IPR050570">
    <property type="entry name" value="Cell_wall_metabolism_enzyme"/>
</dbReference>
<evidence type="ECO:0000259" key="1">
    <source>
        <dbReference type="PROSITE" id="PS51782"/>
    </source>
</evidence>
<keyword evidence="3" id="KW-1185">Reference proteome</keyword>
<proteinExistence type="predicted"/>
<dbReference type="Gene3D" id="2.70.70.10">
    <property type="entry name" value="Glucose Permease (Domain IIA)"/>
    <property type="match status" value="1"/>
</dbReference>